<feature type="domain" description="C2H2-type" evidence="15">
    <location>
        <begin position="355"/>
        <end position="382"/>
    </location>
</feature>
<dbReference type="FunFam" id="3.30.160.60:FF:002750">
    <property type="entry name" value="zinc finger protein 529 isoform X1"/>
    <property type="match status" value="1"/>
</dbReference>
<dbReference type="GO" id="GO:0008270">
    <property type="term" value="F:zinc ion binding"/>
    <property type="evidence" value="ECO:0007669"/>
    <property type="project" value="UniProtKB-KW"/>
</dbReference>
<feature type="domain" description="C2H2-type" evidence="15">
    <location>
        <begin position="523"/>
        <end position="548"/>
    </location>
</feature>
<evidence type="ECO:0000256" key="3">
    <source>
        <dbReference type="ARBA" id="ARBA00006991"/>
    </source>
</evidence>
<reference evidence="17" key="2">
    <citation type="submission" date="2025-08" db="UniProtKB">
        <authorList>
            <consortium name="Ensembl"/>
        </authorList>
    </citation>
    <scope>IDENTIFICATION</scope>
</reference>
<evidence type="ECO:0000313" key="17">
    <source>
        <dbReference type="Ensembl" id="ENSSHAP00000037060.1"/>
    </source>
</evidence>
<dbReference type="KEGG" id="shr:105749450"/>
<evidence type="ECO:0000256" key="10">
    <source>
        <dbReference type="ARBA" id="ARBA00023015"/>
    </source>
</evidence>
<feature type="domain" description="C2H2-type" evidence="15">
    <location>
        <begin position="467"/>
        <end position="494"/>
    </location>
</feature>
<feature type="domain" description="C2H2-type" evidence="15">
    <location>
        <begin position="495"/>
        <end position="522"/>
    </location>
</feature>
<feature type="domain" description="C2H2-type" evidence="15">
    <location>
        <begin position="271"/>
        <end position="298"/>
    </location>
</feature>
<dbReference type="InterPro" id="IPR036236">
    <property type="entry name" value="Znf_C2H2_sf"/>
</dbReference>
<proteinExistence type="inferred from homology"/>
<evidence type="ECO:0000256" key="2">
    <source>
        <dbReference type="ARBA" id="ARBA00004123"/>
    </source>
</evidence>
<dbReference type="RefSeq" id="XP_031815088.1">
    <property type="nucleotide sequence ID" value="XM_031959228.1"/>
</dbReference>
<evidence type="ECO:0000256" key="5">
    <source>
        <dbReference type="ARBA" id="ARBA00022723"/>
    </source>
</evidence>
<dbReference type="CDD" id="cd07765">
    <property type="entry name" value="KRAB_A-box"/>
    <property type="match status" value="1"/>
</dbReference>
<feature type="domain" description="C2H2-type" evidence="15">
    <location>
        <begin position="439"/>
        <end position="466"/>
    </location>
</feature>
<keyword evidence="7 14" id="KW-0863">Zinc-finger</keyword>
<keyword evidence="11" id="KW-0238">DNA-binding</keyword>
<dbReference type="SMART" id="SM00355">
    <property type="entry name" value="ZnF_C2H2"/>
    <property type="match status" value="10"/>
</dbReference>
<feature type="domain" description="KRAB" evidence="16">
    <location>
        <begin position="43"/>
        <end position="114"/>
    </location>
</feature>
<dbReference type="Proteomes" id="UP000007648">
    <property type="component" value="Unassembled WGS sequence"/>
</dbReference>
<keyword evidence="18" id="KW-1185">Reference proteome</keyword>
<evidence type="ECO:0000256" key="12">
    <source>
        <dbReference type="ARBA" id="ARBA00023163"/>
    </source>
</evidence>
<dbReference type="OrthoDB" id="9436630at2759"/>
<dbReference type="Pfam" id="PF01352">
    <property type="entry name" value="KRAB"/>
    <property type="match status" value="1"/>
</dbReference>
<keyword evidence="13" id="KW-0539">Nucleus</keyword>
<dbReference type="FunFam" id="3.30.160.60:FF:000459">
    <property type="entry name" value="Zinc finger with KRAB and SCAN domains 1"/>
    <property type="match status" value="1"/>
</dbReference>
<evidence type="ECO:0000259" key="15">
    <source>
        <dbReference type="PROSITE" id="PS50157"/>
    </source>
</evidence>
<dbReference type="Ensembl" id="ENSSHAT00000052936.1">
    <property type="protein sequence ID" value="ENSSHAP00000037060.1"/>
    <property type="gene ID" value="ENSSHAG00000003596.2"/>
</dbReference>
<keyword evidence="6" id="KW-0677">Repeat</keyword>
<reference evidence="17" key="3">
    <citation type="submission" date="2025-09" db="UniProtKB">
        <authorList>
            <consortium name="Ensembl"/>
        </authorList>
    </citation>
    <scope>IDENTIFICATION</scope>
</reference>
<dbReference type="GO" id="GO:0000981">
    <property type="term" value="F:DNA-binding transcription factor activity, RNA polymerase II-specific"/>
    <property type="evidence" value="ECO:0007669"/>
    <property type="project" value="TreeGrafter"/>
</dbReference>
<dbReference type="SMART" id="SM00349">
    <property type="entry name" value="KRAB"/>
    <property type="match status" value="1"/>
</dbReference>
<comment type="function">
    <text evidence="1">May be involved in transcriptional regulation.</text>
</comment>
<dbReference type="FunFam" id="3.30.160.60:FF:002254">
    <property type="entry name" value="Zinc finger protein 540"/>
    <property type="match status" value="2"/>
</dbReference>
<dbReference type="Gene3D" id="3.30.160.60">
    <property type="entry name" value="Classic Zinc Finger"/>
    <property type="match status" value="10"/>
</dbReference>
<organism evidence="17 18">
    <name type="scientific">Sarcophilus harrisii</name>
    <name type="common">Tasmanian devil</name>
    <name type="synonym">Sarcophilus laniarius</name>
    <dbReference type="NCBI Taxonomy" id="9305"/>
    <lineage>
        <taxon>Eukaryota</taxon>
        <taxon>Metazoa</taxon>
        <taxon>Chordata</taxon>
        <taxon>Craniata</taxon>
        <taxon>Vertebrata</taxon>
        <taxon>Euteleostomi</taxon>
        <taxon>Mammalia</taxon>
        <taxon>Metatheria</taxon>
        <taxon>Dasyuromorphia</taxon>
        <taxon>Dasyuridae</taxon>
        <taxon>Sarcophilus</taxon>
    </lineage>
</organism>
<feature type="domain" description="C2H2-type" evidence="15">
    <location>
        <begin position="411"/>
        <end position="438"/>
    </location>
</feature>
<dbReference type="InterPro" id="IPR036051">
    <property type="entry name" value="KRAB_dom_sf"/>
</dbReference>
<evidence type="ECO:0000256" key="4">
    <source>
        <dbReference type="ARBA" id="ARBA00022499"/>
    </source>
</evidence>
<gene>
    <name evidence="17" type="primary">LOC105749450</name>
</gene>
<dbReference type="PROSITE" id="PS00028">
    <property type="entry name" value="ZINC_FINGER_C2H2_1"/>
    <property type="match status" value="10"/>
</dbReference>
<evidence type="ECO:0000256" key="13">
    <source>
        <dbReference type="ARBA" id="ARBA00023242"/>
    </source>
</evidence>
<keyword evidence="12" id="KW-0804">Transcription</keyword>
<evidence type="ECO:0000256" key="1">
    <source>
        <dbReference type="ARBA" id="ARBA00003767"/>
    </source>
</evidence>
<reference evidence="17 18" key="1">
    <citation type="journal article" date="2011" name="Proc. Natl. Acad. Sci. U.S.A.">
        <title>Genetic diversity and population structure of the endangered marsupial Sarcophilus harrisii (Tasmanian devil).</title>
        <authorList>
            <person name="Miller W."/>
            <person name="Hayes V.M."/>
            <person name="Ratan A."/>
            <person name="Petersen D.C."/>
            <person name="Wittekindt N.E."/>
            <person name="Miller J."/>
            <person name="Walenz B."/>
            <person name="Knight J."/>
            <person name="Qi J."/>
            <person name="Zhao F."/>
            <person name="Wang Q."/>
            <person name="Bedoya-Reina O.C."/>
            <person name="Katiyar N."/>
            <person name="Tomsho L.P."/>
            <person name="Kasson L.M."/>
            <person name="Hardie R.A."/>
            <person name="Woodbridge P."/>
            <person name="Tindall E.A."/>
            <person name="Bertelsen M.F."/>
            <person name="Dixon D."/>
            <person name="Pyecroft S."/>
            <person name="Helgen K.M."/>
            <person name="Lesk A.M."/>
            <person name="Pringle T.H."/>
            <person name="Patterson N."/>
            <person name="Zhang Y."/>
            <person name="Kreiss A."/>
            <person name="Woods G.M."/>
            <person name="Jones M.E."/>
            <person name="Schuster S.C."/>
        </authorList>
    </citation>
    <scope>NUCLEOTIDE SEQUENCE [LARGE SCALE GENOMIC DNA]</scope>
</reference>
<evidence type="ECO:0000256" key="11">
    <source>
        <dbReference type="ARBA" id="ARBA00023125"/>
    </source>
</evidence>
<evidence type="ECO:0000259" key="16">
    <source>
        <dbReference type="PROSITE" id="PS50805"/>
    </source>
</evidence>
<dbReference type="FunFam" id="3.30.160.60:FF:000737">
    <property type="entry name" value="Zinc finger protein 565"/>
    <property type="match status" value="2"/>
</dbReference>
<dbReference type="PROSITE" id="PS50805">
    <property type="entry name" value="KRAB"/>
    <property type="match status" value="1"/>
</dbReference>
<dbReference type="Gene3D" id="6.10.140.140">
    <property type="match status" value="1"/>
</dbReference>
<dbReference type="FunFam" id="3.30.160.60:FF:001697">
    <property type="entry name" value="zinc finger protein 623"/>
    <property type="match status" value="1"/>
</dbReference>
<comment type="subcellular location">
    <subcellularLocation>
        <location evidence="2">Nucleus</location>
    </subcellularLocation>
</comment>
<dbReference type="PANTHER" id="PTHR24394">
    <property type="entry name" value="ZINC FINGER PROTEIN"/>
    <property type="match status" value="1"/>
</dbReference>
<sequence>MGPATASSRLPSGMPTPFLAPARAASLEEDPQGASAAASLESVSFQDVAVDFTWEEWRCLGPSQKELYREVMLENYQNLVCLGLAASTPEMIVQLERGEAPWRPEGRGSGIHPPDWEIGPENKASVIKVGLSMEEPFSERFTNSGICVSNLDQTWIYATRLERQQNDEDTSRVLKNTQRKPLNEVRSHDHSHCARSAHVGPVHFPQQKISLENTLSKCDTHGKNFRLYSTLRNCNKICSKIFPKYNESRKSVSYNSHLIENHKLHPEEKPYECHDCGKAFRWSSHLAQHQITHTGEKPYECKECGKAFGLSTGLTRHQRIHTGEKPYECNECGKAFLLNTNFIVHQRIHSGEKPYECNECGKAFNRSTQLTVHQRIHTGEKPYECHECGKAFRQNTVLTEHQRIHSGEKPYECSECGKAFRQSSQLTQHQRIHTGEKPYECHECGKAFLLSTTFAVHQRIHTGEKPYECNECGKAFSWSTELAEHQRVHTGEKPYECNECGKAFCQSSQLARHQVIHTGEKPYECHECGKAFLLSTTFAIHQKIHSGE</sequence>
<dbReference type="InterPro" id="IPR001909">
    <property type="entry name" value="KRAB"/>
</dbReference>
<name>A0A7N4PFV5_SARHA</name>
<dbReference type="GeneID" id="105749450"/>
<dbReference type="PROSITE" id="PS50157">
    <property type="entry name" value="ZINC_FINGER_C2H2_2"/>
    <property type="match status" value="10"/>
</dbReference>
<dbReference type="GO" id="GO:0005634">
    <property type="term" value="C:nucleus"/>
    <property type="evidence" value="ECO:0007669"/>
    <property type="project" value="UniProtKB-SubCell"/>
</dbReference>
<evidence type="ECO:0008006" key="19">
    <source>
        <dbReference type="Google" id="ProtNLM"/>
    </source>
</evidence>
<protein>
    <recommendedName>
        <fullName evidence="19">Zinc finger protein 883-like</fullName>
    </recommendedName>
</protein>
<feature type="domain" description="C2H2-type" evidence="15">
    <location>
        <begin position="383"/>
        <end position="410"/>
    </location>
</feature>
<evidence type="ECO:0000256" key="8">
    <source>
        <dbReference type="ARBA" id="ARBA00022833"/>
    </source>
</evidence>
<dbReference type="GO" id="GO:0003677">
    <property type="term" value="F:DNA binding"/>
    <property type="evidence" value="ECO:0007669"/>
    <property type="project" value="UniProtKB-KW"/>
</dbReference>
<dbReference type="InParanoid" id="A0A7N4PFV5"/>
<evidence type="ECO:0000256" key="6">
    <source>
        <dbReference type="ARBA" id="ARBA00022737"/>
    </source>
</evidence>
<evidence type="ECO:0000313" key="18">
    <source>
        <dbReference type="Proteomes" id="UP000007648"/>
    </source>
</evidence>
<dbReference type="GO" id="GO:0045892">
    <property type="term" value="P:negative regulation of DNA-templated transcription"/>
    <property type="evidence" value="ECO:0007669"/>
    <property type="project" value="UniProtKB-ARBA"/>
</dbReference>
<dbReference type="InterPro" id="IPR013087">
    <property type="entry name" value="Znf_C2H2_type"/>
</dbReference>
<keyword evidence="8" id="KW-0862">Zinc</keyword>
<dbReference type="FunFam" id="3.30.160.60:FF:004137">
    <property type="match status" value="1"/>
</dbReference>
<dbReference type="GeneTree" id="ENSGT00950000182890"/>
<dbReference type="FunFam" id="3.30.160.60:FF:000666">
    <property type="entry name" value="RB-associated KRAB zinc finger protein-like"/>
    <property type="match status" value="1"/>
</dbReference>
<evidence type="ECO:0000256" key="9">
    <source>
        <dbReference type="ARBA" id="ARBA00022843"/>
    </source>
</evidence>
<dbReference type="AlphaFoldDB" id="A0A7N4PFV5"/>
<keyword evidence="10" id="KW-0805">Transcription regulation</keyword>
<dbReference type="FunFam" id="3.30.160.60:FF:002402">
    <property type="entry name" value="Zinc finger protein 347"/>
    <property type="match status" value="1"/>
</dbReference>
<comment type="similarity">
    <text evidence="3">Belongs to the krueppel C2H2-type zinc-finger protein family.</text>
</comment>
<keyword evidence="5" id="KW-0479">Metal-binding</keyword>
<evidence type="ECO:0000256" key="14">
    <source>
        <dbReference type="PROSITE-ProRule" id="PRU00042"/>
    </source>
</evidence>
<dbReference type="FunFam" id="3.30.160.60:FF:001498">
    <property type="entry name" value="Zinc finger protein 404"/>
    <property type="match status" value="1"/>
</dbReference>
<keyword evidence="4" id="KW-1017">Isopeptide bond</keyword>
<feature type="domain" description="C2H2-type" evidence="15">
    <location>
        <begin position="299"/>
        <end position="326"/>
    </location>
</feature>
<feature type="domain" description="C2H2-type" evidence="15">
    <location>
        <begin position="327"/>
        <end position="354"/>
    </location>
</feature>
<dbReference type="PANTHER" id="PTHR24394:SF48">
    <property type="entry name" value="ZINC FINGER PROTEIN 771"/>
    <property type="match status" value="1"/>
</dbReference>
<dbReference type="SUPFAM" id="SSF57667">
    <property type="entry name" value="beta-beta-alpha zinc fingers"/>
    <property type="match status" value="6"/>
</dbReference>
<accession>A0A7N4PFV5</accession>
<keyword evidence="9" id="KW-0832">Ubl conjugation</keyword>
<dbReference type="Pfam" id="PF00096">
    <property type="entry name" value="zf-C2H2"/>
    <property type="match status" value="9"/>
</dbReference>
<evidence type="ECO:0000256" key="7">
    <source>
        <dbReference type="ARBA" id="ARBA00022771"/>
    </source>
</evidence>
<dbReference type="SUPFAM" id="SSF109640">
    <property type="entry name" value="KRAB domain (Kruppel-associated box)"/>
    <property type="match status" value="1"/>
</dbReference>